<dbReference type="SUPFAM" id="SSF111283">
    <property type="entry name" value="Putative modulator of DNA gyrase, PmbA/TldD"/>
    <property type="match status" value="1"/>
</dbReference>
<dbReference type="FunFam" id="3.30.2290.10:FF:000003">
    <property type="entry name" value="Zinc-dependent protease, TldD/PmbA family"/>
    <property type="match status" value="1"/>
</dbReference>
<dbReference type="OrthoDB" id="98233at2157"/>
<evidence type="ECO:0000256" key="1">
    <source>
        <dbReference type="ARBA" id="ARBA00005836"/>
    </source>
</evidence>
<dbReference type="Gene3D" id="3.30.2290.10">
    <property type="entry name" value="PmbA/TldD superfamily"/>
    <property type="match status" value="1"/>
</dbReference>
<dbReference type="RefSeq" id="WP_131007654.1">
    <property type="nucleotide sequence ID" value="NZ_BFAX01000004.1"/>
</dbReference>
<comment type="similarity">
    <text evidence="1">Belongs to the peptidase U62 family.</text>
</comment>
<dbReference type="Pfam" id="PF19289">
    <property type="entry name" value="PmbA_TldD_3rd"/>
    <property type="match status" value="1"/>
</dbReference>
<dbReference type="InterPro" id="IPR045569">
    <property type="entry name" value="Metalloprtase-TldD/E_C"/>
</dbReference>
<reference evidence="8 9" key="1">
    <citation type="journal article" date="2019" name="Int. J. Syst. Evol. Microbiol.">
        <title>Methanofervidicoccus abyssi gen. nov., sp. nov., a hydrogenotrophic methanogen, isolated from a hydrothermal vent chimney in the Mid-Cayman Spreading Center, the Caribbean Sea.</title>
        <authorList>
            <person name="Sakai S."/>
            <person name="Takaki Y."/>
            <person name="Miyazaki M."/>
            <person name="Ogawara M."/>
            <person name="Yanagawa K."/>
            <person name="Miyazaki J."/>
            <person name="Takai K."/>
        </authorList>
    </citation>
    <scope>NUCLEOTIDE SEQUENCE [LARGE SCALE GENOMIC DNA]</scope>
    <source>
        <strain evidence="8 9">HHB</strain>
    </source>
</reference>
<comment type="caution">
    <text evidence="8">The sequence shown here is derived from an EMBL/GenBank/DDBJ whole genome shotgun (WGS) entry which is preliminary data.</text>
</comment>
<dbReference type="InterPro" id="IPR051463">
    <property type="entry name" value="Peptidase_U62_metallo"/>
</dbReference>
<protein>
    <submittedName>
        <fullName evidence="8">TldD protein</fullName>
    </submittedName>
</protein>
<dbReference type="GO" id="GO:0005829">
    <property type="term" value="C:cytosol"/>
    <property type="evidence" value="ECO:0007669"/>
    <property type="project" value="TreeGrafter"/>
</dbReference>
<name>A0A401HRK6_9EURY</name>
<evidence type="ECO:0000259" key="7">
    <source>
        <dbReference type="Pfam" id="PF19290"/>
    </source>
</evidence>
<evidence type="ECO:0000256" key="2">
    <source>
        <dbReference type="ARBA" id="ARBA00022670"/>
    </source>
</evidence>
<feature type="domain" description="Metalloprotease TldD/E C-terminal" evidence="6">
    <location>
        <begin position="228"/>
        <end position="452"/>
    </location>
</feature>
<evidence type="ECO:0000313" key="8">
    <source>
        <dbReference type="EMBL" id="GBF36830.1"/>
    </source>
</evidence>
<evidence type="ECO:0000256" key="3">
    <source>
        <dbReference type="ARBA" id="ARBA00022801"/>
    </source>
</evidence>
<dbReference type="PIRSF" id="PIRSF004919">
    <property type="entry name" value="TldD"/>
    <property type="match status" value="1"/>
</dbReference>
<organism evidence="8 9">
    <name type="scientific">Methanofervidicoccus abyssi</name>
    <dbReference type="NCBI Taxonomy" id="2082189"/>
    <lineage>
        <taxon>Archaea</taxon>
        <taxon>Methanobacteriati</taxon>
        <taxon>Methanobacteriota</taxon>
        <taxon>Methanomada group</taxon>
        <taxon>Methanococci</taxon>
        <taxon>Methanococcales</taxon>
        <taxon>Methanofervidicoccus</taxon>
    </lineage>
</organism>
<dbReference type="Pfam" id="PF19290">
    <property type="entry name" value="PmbA_TldD_2nd"/>
    <property type="match status" value="1"/>
</dbReference>
<proteinExistence type="inferred from homology"/>
<evidence type="ECO:0000259" key="5">
    <source>
        <dbReference type="Pfam" id="PF01523"/>
    </source>
</evidence>
<dbReference type="GO" id="GO:0006508">
    <property type="term" value="P:proteolysis"/>
    <property type="evidence" value="ECO:0007669"/>
    <property type="project" value="UniProtKB-KW"/>
</dbReference>
<dbReference type="Pfam" id="PF01523">
    <property type="entry name" value="PmbA_TldD_1st"/>
    <property type="match status" value="1"/>
</dbReference>
<evidence type="ECO:0000259" key="6">
    <source>
        <dbReference type="Pfam" id="PF19289"/>
    </source>
</evidence>
<keyword evidence="4" id="KW-0482">Metalloprotease</keyword>
<dbReference type="InterPro" id="IPR025502">
    <property type="entry name" value="TldD"/>
</dbReference>
<keyword evidence="2" id="KW-0645">Protease</keyword>
<feature type="domain" description="Metalloprotease TldD/E central" evidence="7">
    <location>
        <begin position="113"/>
        <end position="220"/>
    </location>
</feature>
<dbReference type="EMBL" id="BFAX01000004">
    <property type="protein sequence ID" value="GBF36830.1"/>
    <property type="molecule type" value="Genomic_DNA"/>
</dbReference>
<dbReference type="PANTHER" id="PTHR30624">
    <property type="entry name" value="UNCHARACTERIZED PROTEIN TLDD AND PMBA"/>
    <property type="match status" value="1"/>
</dbReference>
<dbReference type="InterPro" id="IPR036059">
    <property type="entry name" value="TldD/PmbA_sf"/>
</dbReference>
<dbReference type="InterPro" id="IPR035068">
    <property type="entry name" value="TldD/PmbA_N"/>
</dbReference>
<keyword evidence="9" id="KW-1185">Reference proteome</keyword>
<dbReference type="GO" id="GO:0008237">
    <property type="term" value="F:metallopeptidase activity"/>
    <property type="evidence" value="ECO:0007669"/>
    <property type="project" value="UniProtKB-KW"/>
</dbReference>
<evidence type="ECO:0000256" key="4">
    <source>
        <dbReference type="ARBA" id="ARBA00023049"/>
    </source>
</evidence>
<dbReference type="PANTHER" id="PTHR30624:SF0">
    <property type="entry name" value="METALLOPROTEASE SLR0863"/>
    <property type="match status" value="1"/>
</dbReference>
<gene>
    <name evidence="8" type="ORF">MHHB_P1060</name>
</gene>
<dbReference type="AlphaFoldDB" id="A0A401HRK6"/>
<feature type="domain" description="Metalloprotease TldD/E N-terminal" evidence="5">
    <location>
        <begin position="19"/>
        <end position="83"/>
    </location>
</feature>
<accession>A0A401HRK6</accession>
<evidence type="ECO:0000313" key="9">
    <source>
        <dbReference type="Proteomes" id="UP000290527"/>
    </source>
</evidence>
<sequence>MDLEYYLEKLESLSLDAYWDIRIINIRSNNIILKDGSIEEISSGTTTGVAVRVLYKNGWGYGNSHRINFEEIKTLLERAYRMAKLSNENSKKTVILKDVKIYRDHVKSIGKINPKDVDVEEKKGYIIEAHKNMLDKEGMIVSTSVLYSDILGNSLFVSSEGALIRNEVSRVLMGITAVARDNSNIQYASERIGGYGFEVVKEGNIEELSKNTKERAIRLLRAKPCPKGEFKAVLDPELAGVFIHEAVGHASEADLVLQNDSVFKDKIGERVGSDYVTVIDNPLIENAFGYYKYDSEGVKGRETVIIEEGILKSYLHTRETAGRLDMEVTGNGRAEGLNKPLVRMSNTYIKPGDWDFQELIEDTKNGIFLRGSRGGQVDTGKGLFQFNAVEAFLIENGELTTPLRDAGLSGEITEILHNVDGVTKEFKLSVGYCGKNGQSVPVGDGGGSIRTKTIIS</sequence>
<dbReference type="InterPro" id="IPR002510">
    <property type="entry name" value="Metalloprtase-TldD/E_N"/>
</dbReference>
<dbReference type="Proteomes" id="UP000290527">
    <property type="component" value="Unassembled WGS sequence"/>
</dbReference>
<keyword evidence="3" id="KW-0378">Hydrolase</keyword>
<dbReference type="InterPro" id="IPR045570">
    <property type="entry name" value="Metalloprtase-TldD/E_cen_dom"/>
</dbReference>